<dbReference type="InterPro" id="IPR010310">
    <property type="entry name" value="T7SS_ESAT-6-like"/>
</dbReference>
<protein>
    <recommendedName>
        <fullName evidence="3">WXG100 family type VII secretion target</fullName>
    </recommendedName>
</protein>
<dbReference type="SUPFAM" id="SSF140453">
    <property type="entry name" value="EsxAB dimer-like"/>
    <property type="match status" value="1"/>
</dbReference>
<evidence type="ECO:0000313" key="2">
    <source>
        <dbReference type="Proteomes" id="UP000221961"/>
    </source>
</evidence>
<proteinExistence type="predicted"/>
<accession>A0A291RF13</accession>
<evidence type="ECO:0000313" key="1">
    <source>
        <dbReference type="EMBL" id="ATL66166.1"/>
    </source>
</evidence>
<evidence type="ECO:0008006" key="3">
    <source>
        <dbReference type="Google" id="ProtNLM"/>
    </source>
</evidence>
<dbReference type="AlphaFoldDB" id="A0A291RF13"/>
<dbReference type="EMBL" id="CP023778">
    <property type="protein sequence ID" value="ATL66166.1"/>
    <property type="molecule type" value="Genomic_DNA"/>
</dbReference>
<dbReference type="InterPro" id="IPR036689">
    <property type="entry name" value="ESAT-6-like_sf"/>
</dbReference>
<dbReference type="NCBIfam" id="TIGR03930">
    <property type="entry name" value="WXG100_ESAT6"/>
    <property type="match status" value="1"/>
</dbReference>
<name>A0A291RF13_9NOCA</name>
<organism evidence="1 2">
    <name type="scientific">Nocardia terpenica</name>
    <dbReference type="NCBI Taxonomy" id="455432"/>
    <lineage>
        <taxon>Bacteria</taxon>
        <taxon>Bacillati</taxon>
        <taxon>Actinomycetota</taxon>
        <taxon>Actinomycetes</taxon>
        <taxon>Mycobacteriales</taxon>
        <taxon>Nocardiaceae</taxon>
        <taxon>Nocardia</taxon>
    </lineage>
</organism>
<sequence>MRNCCSESRHRNSRRRGEVTMTDAYRVDLEQLDTVTARIAGLRGFVQDTLAGLDARIAAAHQNWTGETADRHAQAHREWMKAAGEVRDGIEAVRAAAAAAHTAYTDVLTTNLGILGRGR</sequence>
<dbReference type="Gene3D" id="1.10.287.1060">
    <property type="entry name" value="ESAT-6-like"/>
    <property type="match status" value="1"/>
</dbReference>
<dbReference type="Proteomes" id="UP000221961">
    <property type="component" value="Chromosome"/>
</dbReference>
<gene>
    <name evidence="1" type="ORF">CRH09_08025</name>
</gene>
<dbReference type="KEGG" id="ntp:CRH09_08025"/>
<reference evidence="1 2" key="1">
    <citation type="submission" date="2017-10" db="EMBL/GenBank/DDBJ databases">
        <title>Comparative genomics between pathogenic Norcardia.</title>
        <authorList>
            <person name="Zeng L."/>
        </authorList>
    </citation>
    <scope>NUCLEOTIDE SEQUENCE [LARGE SCALE GENOMIC DNA]</scope>
    <source>
        <strain evidence="1 2">NC_YFY_NT001</strain>
    </source>
</reference>
<dbReference type="Pfam" id="PF06013">
    <property type="entry name" value="WXG100"/>
    <property type="match status" value="1"/>
</dbReference>